<feature type="repeat" description="TPR" evidence="3">
    <location>
        <begin position="975"/>
        <end position="1008"/>
    </location>
</feature>
<dbReference type="SUPFAM" id="SSF48452">
    <property type="entry name" value="TPR-like"/>
    <property type="match status" value="2"/>
</dbReference>
<protein>
    <submittedName>
        <fullName evidence="5">Tetratricopeptide repeat protein</fullName>
    </submittedName>
</protein>
<evidence type="ECO:0000256" key="3">
    <source>
        <dbReference type="PROSITE-ProRule" id="PRU00339"/>
    </source>
</evidence>
<evidence type="ECO:0000256" key="2">
    <source>
        <dbReference type="ARBA" id="ARBA00022803"/>
    </source>
</evidence>
<feature type="repeat" description="TPR" evidence="3">
    <location>
        <begin position="639"/>
        <end position="672"/>
    </location>
</feature>
<evidence type="ECO:0000313" key="5">
    <source>
        <dbReference type="EMBL" id="QNU68298.1"/>
    </source>
</evidence>
<dbReference type="RefSeq" id="WP_137696474.1">
    <property type="nucleotide sequence ID" value="NZ_CP061336.1"/>
</dbReference>
<dbReference type="PRINTS" id="PR00381">
    <property type="entry name" value="KINESINLIGHT"/>
</dbReference>
<evidence type="ECO:0000256" key="1">
    <source>
        <dbReference type="ARBA" id="ARBA00022737"/>
    </source>
</evidence>
<keyword evidence="2 3" id="KW-0802">TPR repeat</keyword>
<dbReference type="PANTHER" id="PTHR45641">
    <property type="entry name" value="TETRATRICOPEPTIDE REPEAT PROTEIN (AFU_ORTHOLOGUE AFUA_6G03870)"/>
    <property type="match status" value="1"/>
</dbReference>
<feature type="repeat" description="TPR" evidence="3">
    <location>
        <begin position="765"/>
        <end position="798"/>
    </location>
</feature>
<dbReference type="OrthoDB" id="9816462at2"/>
<dbReference type="InterPro" id="IPR019734">
    <property type="entry name" value="TPR_rpt"/>
</dbReference>
<dbReference type="Pfam" id="PF13424">
    <property type="entry name" value="TPR_12"/>
    <property type="match status" value="4"/>
</dbReference>
<reference evidence="5 6" key="1">
    <citation type="submission" date="2020-09" db="EMBL/GenBank/DDBJ databases">
        <title>Characterization and genome sequencing of Ruminiclostridium sp. nov. MA18.</title>
        <authorList>
            <person name="Rettenmaier R."/>
            <person name="Kowollik M.-L."/>
            <person name="Liebl W."/>
            <person name="Zverlov V."/>
        </authorList>
    </citation>
    <scope>NUCLEOTIDE SEQUENCE [LARGE SCALE GENOMIC DNA]</scope>
    <source>
        <strain evidence="5 6">MA18</strain>
    </source>
</reference>
<feature type="domain" description="NB-ARC" evidence="4">
    <location>
        <begin position="239"/>
        <end position="395"/>
    </location>
</feature>
<dbReference type="Pfam" id="PF13181">
    <property type="entry name" value="TPR_8"/>
    <property type="match status" value="1"/>
</dbReference>
<dbReference type="PANTHER" id="PTHR45641:SF1">
    <property type="entry name" value="AAA+ ATPASE DOMAIN-CONTAINING PROTEIN"/>
    <property type="match status" value="1"/>
</dbReference>
<feature type="repeat" description="TPR" evidence="3">
    <location>
        <begin position="891"/>
        <end position="924"/>
    </location>
</feature>
<proteinExistence type="predicted"/>
<dbReference type="Gene3D" id="3.40.50.300">
    <property type="entry name" value="P-loop containing nucleotide triphosphate hydrolases"/>
    <property type="match status" value="1"/>
</dbReference>
<feature type="repeat" description="TPR" evidence="3">
    <location>
        <begin position="849"/>
        <end position="882"/>
    </location>
</feature>
<dbReference type="SUPFAM" id="SSF52540">
    <property type="entry name" value="P-loop containing nucleoside triphosphate hydrolases"/>
    <property type="match status" value="1"/>
</dbReference>
<sequence length="1095" mass="125479">MEKKKITETITELTKVTLTIAGVISSYPAIELAAILLEYIYKILDDKGVLDSNIDQARKEQLNKAILSTVKETNKCLSVGNHRELVSSISDRLKLELSDLNNDMITLDAIKNKIEMVIEDEKIWGEKYFSKEDSLSIADTFYNSFLAEILKHSELRELVQITSIEKIICDLQQYRTQISKHEIELQQHDIKLQQHSKELVQIKDDIIEVKREINLFEPNFILTVNADTTPTEYFVGREDEIRNLKEFIRTKQKLILVSGMGGIGKTHLCRYIFREYVDCHKRHEPIDIDHIGYFDYTTSMDVTLYNNINFYKTGKMEKDIETAWKILRDISAEKRVLIFIDNVTNTPDTDESLKKLYEITSAIILTSRKTVIDRFKTYKIDEMELEQCIEMFEQIYGNVPQEDLEELEYILGKLAARHTKTVELLAHMANNKAWSIHDLCGKLEESHFNLSYISDGQKTTIQKEYEKLFNLAGLSESEVNVLEGFSVFPPLPLSADICNQWLNDDAALTEDDEIFNILYQKGWLQRSGKLYSMHPIIAETILTMQQPKTENHLKLINACINSLTFAETEVFTKVTAFLPFAEEIYARLYNNSNIIFGLFAGKIGYIYHHQGEYSKALEWYNKDLAIFEKVLGKEHPDTATTYNNIAGVYEAQGEYGKAIEWYQKALYICEKVLGKEHPSTATTYNNIAGVYRAQGEYGKALELYQKALDIRENMLGKEHPYAATTYNNIAGIYDVQGEYCKALEWYQKALYICEKVLGKEHPDTATTYNNIAGVYEAQGEYGKAIEWYQKALYICEKVLGKEHPDTATTYNNIAVVYRAQGEYGKALGWYKKALAIREKVLGMGHPDTATTYNNIAVVYQAQGEYGKALELYQKALDIREKVLGKEHPSTASTYNNIAGVYEAQGEYGKAIEWYQKALYICEKVLGKEHPDTATTYNNIAVVYRAQGEYGKALGWYKKALAIREKVLGMGHPDTATTYNNIAVVYQAQGEYGKALELYQKALDIREKVLGKEHPSTASTYNNIAGVYHAQGNYTNALELYFMAFYILMMRVGQQHPYIEATFNNMYTAYTESGGREDDFEEWFIKHVNDLNLEVS</sequence>
<keyword evidence="6" id="KW-1185">Reference proteome</keyword>
<dbReference type="InterPro" id="IPR002182">
    <property type="entry name" value="NB-ARC"/>
</dbReference>
<dbReference type="EMBL" id="CP061336">
    <property type="protein sequence ID" value="QNU68298.1"/>
    <property type="molecule type" value="Genomic_DNA"/>
</dbReference>
<dbReference type="Gene3D" id="1.25.40.10">
    <property type="entry name" value="Tetratricopeptide repeat domain"/>
    <property type="match status" value="4"/>
</dbReference>
<dbReference type="SMART" id="SM00028">
    <property type="entry name" value="TPR"/>
    <property type="match status" value="11"/>
</dbReference>
<dbReference type="GO" id="GO:0043531">
    <property type="term" value="F:ADP binding"/>
    <property type="evidence" value="ECO:0007669"/>
    <property type="project" value="InterPro"/>
</dbReference>
<feature type="repeat" description="TPR" evidence="3">
    <location>
        <begin position="681"/>
        <end position="714"/>
    </location>
</feature>
<name>A0A4U7JJU2_9FIRM</name>
<feature type="repeat" description="TPR" evidence="3">
    <location>
        <begin position="933"/>
        <end position="966"/>
    </location>
</feature>
<dbReference type="PROSITE" id="PS50293">
    <property type="entry name" value="TPR_REGION"/>
    <property type="match status" value="3"/>
</dbReference>
<gene>
    <name evidence="5" type="ORF">EHE19_007795</name>
</gene>
<dbReference type="InterPro" id="IPR027417">
    <property type="entry name" value="P-loop_NTPase"/>
</dbReference>
<evidence type="ECO:0000259" key="4">
    <source>
        <dbReference type="Pfam" id="PF00931"/>
    </source>
</evidence>
<dbReference type="AlphaFoldDB" id="A0A4U7JJU2"/>
<dbReference type="PROSITE" id="PS50005">
    <property type="entry name" value="TPR"/>
    <property type="match status" value="9"/>
</dbReference>
<dbReference type="KEGG" id="rher:EHE19_007795"/>
<dbReference type="Proteomes" id="UP000306409">
    <property type="component" value="Chromosome"/>
</dbReference>
<evidence type="ECO:0000313" key="6">
    <source>
        <dbReference type="Proteomes" id="UP000306409"/>
    </source>
</evidence>
<organism evidence="5 6">
    <name type="scientific">Ruminiclostridium herbifermentans</name>
    <dbReference type="NCBI Taxonomy" id="2488810"/>
    <lineage>
        <taxon>Bacteria</taxon>
        <taxon>Bacillati</taxon>
        <taxon>Bacillota</taxon>
        <taxon>Clostridia</taxon>
        <taxon>Eubacteriales</taxon>
        <taxon>Oscillospiraceae</taxon>
        <taxon>Ruminiclostridium</taxon>
    </lineage>
</organism>
<dbReference type="Pfam" id="PF00931">
    <property type="entry name" value="NB-ARC"/>
    <property type="match status" value="1"/>
</dbReference>
<accession>A0A4U7JJU2</accession>
<feature type="repeat" description="TPR" evidence="3">
    <location>
        <begin position="807"/>
        <end position="840"/>
    </location>
</feature>
<dbReference type="Pfam" id="PF13374">
    <property type="entry name" value="TPR_10"/>
    <property type="match status" value="1"/>
</dbReference>
<keyword evidence="1" id="KW-0677">Repeat</keyword>
<dbReference type="InterPro" id="IPR011990">
    <property type="entry name" value="TPR-like_helical_dom_sf"/>
</dbReference>
<feature type="repeat" description="TPR" evidence="3">
    <location>
        <begin position="723"/>
        <end position="756"/>
    </location>
</feature>